<name>V5TTG8_HALHI</name>
<dbReference type="KEGG" id="hhn:HISP_19400"/>
<sequence length="104" mass="11115">MEDRHSPEPALSRHRGGAVFVIRDHIRHLRHVIDEQSLSIRGVITLGALLSLPIFGTGVRTLGSSLGLGRLVVPLLVLAHVPAVIALIALWSIGCDVCGTEASR</sequence>
<dbReference type="AlphaFoldDB" id="V5TTG8"/>
<reference evidence="2 3" key="1">
    <citation type="journal article" date="2014" name="Genome Announc.">
        <title>Complete Genome Sequence of the Extremely Halophilic Archaeon Haloarcula hispanica Strain N601.</title>
        <authorList>
            <person name="Ding J.Y."/>
            <person name="Chiang P.W."/>
            <person name="Hong M.J."/>
            <person name="Dyall-Smith M."/>
            <person name="Tang S.L."/>
        </authorList>
    </citation>
    <scope>NUCLEOTIDE SEQUENCE [LARGE SCALE GENOMIC DNA]</scope>
    <source>
        <strain evidence="2 3">N601</strain>
    </source>
</reference>
<evidence type="ECO:0000256" key="1">
    <source>
        <dbReference type="SAM" id="Phobius"/>
    </source>
</evidence>
<proteinExistence type="predicted"/>
<keyword evidence="1" id="KW-0472">Membrane</keyword>
<keyword evidence="2" id="KW-0614">Plasmid</keyword>
<evidence type="ECO:0000313" key="3">
    <source>
        <dbReference type="Proteomes" id="UP000018572"/>
    </source>
</evidence>
<accession>V5TTG8</accession>
<dbReference type="HOGENOM" id="CLU_2490334_0_0_2"/>
<gene>
    <name evidence="2" type="ORF">HISP_19400</name>
</gene>
<keyword evidence="1" id="KW-1133">Transmembrane helix</keyword>
<feature type="transmembrane region" description="Helical" evidence="1">
    <location>
        <begin position="71"/>
        <end position="94"/>
    </location>
</feature>
<keyword evidence="1" id="KW-0812">Transmembrane</keyword>
<protein>
    <submittedName>
        <fullName evidence="2">Uncharacterized protein</fullName>
    </submittedName>
</protein>
<dbReference type="EMBL" id="CP006887">
    <property type="protein sequence ID" value="AHB68227.1"/>
    <property type="molecule type" value="Genomic_DNA"/>
</dbReference>
<feature type="transmembrane region" description="Helical" evidence="1">
    <location>
        <begin position="38"/>
        <end position="59"/>
    </location>
</feature>
<keyword evidence="3" id="KW-1185">Reference proteome</keyword>
<geneLocation type="plasmid" evidence="2 3">
    <name>pHH406</name>
</geneLocation>
<dbReference type="Proteomes" id="UP000018572">
    <property type="component" value="Plasmid pHH406"/>
</dbReference>
<evidence type="ECO:0000313" key="2">
    <source>
        <dbReference type="EMBL" id="AHB68227.1"/>
    </source>
</evidence>
<organism evidence="2 3">
    <name type="scientific">Haloarcula hispanica N601</name>
    <dbReference type="NCBI Taxonomy" id="1417673"/>
    <lineage>
        <taxon>Archaea</taxon>
        <taxon>Methanobacteriati</taxon>
        <taxon>Methanobacteriota</taxon>
        <taxon>Stenosarchaea group</taxon>
        <taxon>Halobacteria</taxon>
        <taxon>Halobacteriales</taxon>
        <taxon>Haloarculaceae</taxon>
        <taxon>Haloarcula</taxon>
    </lineage>
</organism>